<proteinExistence type="predicted"/>
<gene>
    <name evidence="1" type="ORF">HDIA_3391</name>
</gene>
<sequence>MTEDFDVEAYVDMMARVMGIEIAPEWKPTVVANMVNTRKIAAFVNEFPLEMHVEPASVFEA</sequence>
<dbReference type="Pfam" id="PF13318">
    <property type="entry name" value="AtzG-like"/>
    <property type="match status" value="1"/>
</dbReference>
<dbReference type="InterPro" id="IPR025148">
    <property type="entry name" value="AtzG-like"/>
</dbReference>
<dbReference type="KEGG" id="hdi:HDIA_3391"/>
<accession>A0A2C9D9E4</accession>
<evidence type="ECO:0000313" key="1">
    <source>
        <dbReference type="EMBL" id="SON56932.1"/>
    </source>
</evidence>
<name>A0A2C9D9E4_9HYPH</name>
<dbReference type="EMBL" id="LT960614">
    <property type="protein sequence ID" value="SON56932.1"/>
    <property type="molecule type" value="Genomic_DNA"/>
</dbReference>
<reference evidence="2" key="1">
    <citation type="submission" date="2017-09" db="EMBL/GenBank/DDBJ databases">
        <title>Genome sequence of Nannocystis excedens DSM 71.</title>
        <authorList>
            <person name="Blom J."/>
        </authorList>
    </citation>
    <scope>NUCLEOTIDE SEQUENCE [LARGE SCALE GENOMIC DNA]</scope>
    <source>
        <strain evidence="2">type strain: E19</strain>
    </source>
</reference>
<dbReference type="Proteomes" id="UP000223606">
    <property type="component" value="Chromosome 1"/>
</dbReference>
<organism evidence="1 2">
    <name type="scientific">Hartmannibacter diazotrophicus</name>
    <dbReference type="NCBI Taxonomy" id="1482074"/>
    <lineage>
        <taxon>Bacteria</taxon>
        <taxon>Pseudomonadati</taxon>
        <taxon>Pseudomonadota</taxon>
        <taxon>Alphaproteobacteria</taxon>
        <taxon>Hyphomicrobiales</taxon>
        <taxon>Pleomorphomonadaceae</taxon>
        <taxon>Hartmannibacter</taxon>
    </lineage>
</organism>
<protein>
    <recommendedName>
        <fullName evidence="3">DUF4089 domain-containing protein</fullName>
    </recommendedName>
</protein>
<evidence type="ECO:0000313" key="2">
    <source>
        <dbReference type="Proteomes" id="UP000223606"/>
    </source>
</evidence>
<evidence type="ECO:0008006" key="3">
    <source>
        <dbReference type="Google" id="ProtNLM"/>
    </source>
</evidence>
<dbReference type="OrthoDB" id="7933911at2"/>
<dbReference type="RefSeq" id="WP_099557256.1">
    <property type="nucleotide sequence ID" value="NZ_LT960614.1"/>
</dbReference>
<dbReference type="AlphaFoldDB" id="A0A2C9D9E4"/>
<keyword evidence="2" id="KW-1185">Reference proteome</keyword>